<gene>
    <name evidence="2" type="ORF">HGA08_01440</name>
</gene>
<reference evidence="2 3" key="1">
    <citation type="submission" date="2020-04" db="EMBL/GenBank/DDBJ databases">
        <title>MicrobeNet Type strains.</title>
        <authorList>
            <person name="Nicholson A.C."/>
        </authorList>
    </citation>
    <scope>NUCLEOTIDE SEQUENCE [LARGE SCALE GENOMIC DNA]</scope>
    <source>
        <strain evidence="2 3">JCM 12354</strain>
    </source>
</reference>
<dbReference type="Proteomes" id="UP000565711">
    <property type="component" value="Unassembled WGS sequence"/>
</dbReference>
<comment type="caution">
    <text evidence="2">The sequence shown here is derived from an EMBL/GenBank/DDBJ whole genome shotgun (WGS) entry which is preliminary data.</text>
</comment>
<proteinExistence type="predicted"/>
<dbReference type="AlphaFoldDB" id="A0A846XRZ9"/>
<evidence type="ECO:0000313" key="2">
    <source>
        <dbReference type="EMBL" id="NKY48872.1"/>
    </source>
</evidence>
<organism evidence="2 3">
    <name type="scientific">Nocardia vermiculata</name>
    <dbReference type="NCBI Taxonomy" id="257274"/>
    <lineage>
        <taxon>Bacteria</taxon>
        <taxon>Bacillati</taxon>
        <taxon>Actinomycetota</taxon>
        <taxon>Actinomycetes</taxon>
        <taxon>Mycobacteriales</taxon>
        <taxon>Nocardiaceae</taxon>
        <taxon>Nocardia</taxon>
    </lineage>
</organism>
<evidence type="ECO:0000256" key="1">
    <source>
        <dbReference type="SAM" id="MobiDB-lite"/>
    </source>
</evidence>
<sequence>MVAQFGADAGDGFGAEGEAQGWPGRVDYGEDGRGGLVGVVGLVSVLLREAGSQVAAGGSVVVSTRIKRLTETDLIENDGAAADARSRPIRATPAGHELWANATAERTHREAALVRAALPGDALDDVNDRLAGLLATVERDLGTGPRHDVPRRDTVLRDVPGQTSSGA</sequence>
<dbReference type="EMBL" id="JAAXOP010000001">
    <property type="protein sequence ID" value="NKY48872.1"/>
    <property type="molecule type" value="Genomic_DNA"/>
</dbReference>
<dbReference type="RefSeq" id="WP_067869865.1">
    <property type="nucleotide sequence ID" value="NZ_JAAXOP010000001.1"/>
</dbReference>
<feature type="compositionally biased region" description="Basic and acidic residues" evidence="1">
    <location>
        <begin position="141"/>
        <end position="156"/>
    </location>
</feature>
<name>A0A846XRZ9_9NOCA</name>
<feature type="region of interest" description="Disordered" evidence="1">
    <location>
        <begin position="1"/>
        <end position="21"/>
    </location>
</feature>
<protein>
    <submittedName>
        <fullName evidence="2">Uncharacterized protein</fullName>
    </submittedName>
</protein>
<evidence type="ECO:0000313" key="3">
    <source>
        <dbReference type="Proteomes" id="UP000565711"/>
    </source>
</evidence>
<feature type="region of interest" description="Disordered" evidence="1">
    <location>
        <begin position="141"/>
        <end position="167"/>
    </location>
</feature>
<dbReference type="SUPFAM" id="SSF46785">
    <property type="entry name" value="Winged helix' DNA-binding domain"/>
    <property type="match status" value="1"/>
</dbReference>
<dbReference type="Gene3D" id="1.10.10.10">
    <property type="entry name" value="Winged helix-like DNA-binding domain superfamily/Winged helix DNA-binding domain"/>
    <property type="match status" value="1"/>
</dbReference>
<dbReference type="InterPro" id="IPR036390">
    <property type="entry name" value="WH_DNA-bd_sf"/>
</dbReference>
<keyword evidence="3" id="KW-1185">Reference proteome</keyword>
<accession>A0A846XRZ9</accession>
<dbReference type="InterPro" id="IPR036388">
    <property type="entry name" value="WH-like_DNA-bd_sf"/>
</dbReference>